<feature type="non-terminal residue" evidence="1">
    <location>
        <position position="1"/>
    </location>
</feature>
<evidence type="ECO:0000313" key="1">
    <source>
        <dbReference type="EMBL" id="KKL80550.1"/>
    </source>
</evidence>
<gene>
    <name evidence="1" type="ORF">LCGC14_2003620</name>
</gene>
<name>A0A0F9HFV0_9ZZZZ</name>
<organism evidence="1">
    <name type="scientific">marine sediment metagenome</name>
    <dbReference type="NCBI Taxonomy" id="412755"/>
    <lineage>
        <taxon>unclassified sequences</taxon>
        <taxon>metagenomes</taxon>
        <taxon>ecological metagenomes</taxon>
    </lineage>
</organism>
<sequence>STLAHRIPGVGFSERGFIAYGDKLRSDIFRNTLQSWARQGKPATAEEIADLGIMLNVLTGRGNLPPELAKFLSFGFFAPRFAASRPQLFLAATINNLPGVRKLTGTILGAPGQTGRVSQLAAQELVTSVGAGLAILALVKMSGVGDVELNPLSSDFGKIRIGRTRIDFWGGARPWATVIARMITGKTKTQRGLFVPQGLLPTLGRFGRSKLAPPGALAVDLIVGETAIGEEIGTRGDILNRTLPLAIQDFKDAVEQEGATVGLLSIAAFLGVGFQTYGSDLADAYNRHVEAGDFGFGAPRYEEVQTTLERNNNINKFDDLKALVADIETSSTALRADRSGRLLPLAQEVLDGTPGAARNYHENRPGIMGFFAGQSENEFKDFNVTFKGRDNEILTQFYTVDFLSDRDGNGISGDDEDVRLAIEERDKLKSQLSAAVQKALKNPENFFPDEEVIEVERRRNDALDKVDFLFDNISKYQGATVEESELTDAYVRYVRQIQNGKLREFGDAWGWTLPELAIELGKEDGKPDLGLWASWVFSDNIKRNDKFDQYLIDNQAIIAPFFPLMYSRTVFRESGVLTDEIFQEVNLPVPNPVR</sequence>
<accession>A0A0F9HFV0</accession>
<dbReference type="AlphaFoldDB" id="A0A0F9HFV0"/>
<protein>
    <submittedName>
        <fullName evidence="1">Uncharacterized protein</fullName>
    </submittedName>
</protein>
<dbReference type="EMBL" id="LAZR01022816">
    <property type="protein sequence ID" value="KKL80550.1"/>
    <property type="molecule type" value="Genomic_DNA"/>
</dbReference>
<proteinExistence type="predicted"/>
<reference evidence="1" key="1">
    <citation type="journal article" date="2015" name="Nature">
        <title>Complex archaea that bridge the gap between prokaryotes and eukaryotes.</title>
        <authorList>
            <person name="Spang A."/>
            <person name="Saw J.H."/>
            <person name="Jorgensen S.L."/>
            <person name="Zaremba-Niedzwiedzka K."/>
            <person name="Martijn J."/>
            <person name="Lind A.E."/>
            <person name="van Eijk R."/>
            <person name="Schleper C."/>
            <person name="Guy L."/>
            <person name="Ettema T.J."/>
        </authorList>
    </citation>
    <scope>NUCLEOTIDE SEQUENCE</scope>
</reference>
<comment type="caution">
    <text evidence="1">The sequence shown here is derived from an EMBL/GenBank/DDBJ whole genome shotgun (WGS) entry which is preliminary data.</text>
</comment>